<evidence type="ECO:0000256" key="6">
    <source>
        <dbReference type="PIRSR" id="PIRSR000429-1"/>
    </source>
</evidence>
<feature type="domain" description="Thiolase C-terminal" evidence="9">
    <location>
        <begin position="272"/>
        <end position="391"/>
    </location>
</feature>
<dbReference type="NCBIfam" id="NF006086">
    <property type="entry name" value="PRK08235.1"/>
    <property type="match status" value="1"/>
</dbReference>
<dbReference type="AlphaFoldDB" id="A0A0U9H9I5"/>
<dbReference type="FunFam" id="3.40.47.10:FF:000010">
    <property type="entry name" value="Acetyl-CoA acetyltransferase (Thiolase)"/>
    <property type="match status" value="1"/>
</dbReference>
<dbReference type="CDD" id="cd00751">
    <property type="entry name" value="thiolase"/>
    <property type="match status" value="1"/>
</dbReference>
<evidence type="ECO:0000259" key="9">
    <source>
        <dbReference type="Pfam" id="PF02803"/>
    </source>
</evidence>
<sequence length="395" mass="41806">MRKSVIVSGARTPFGKFGGALKEFTASQLGGKAIKAALERAGMEGSEIDEVIMGTVLQGGQGQIPSRQAAREAGIPWNVKTETINKVCASGLRSVTLADQLIRLGDEEIIVAGGMESMSNAPYFLPDARWGNRMGDKQVKDMMIHDGLTCSFEGVHMGNYGNSTAGKHDLSREAQDEWSYRSHQRAVEAIDNGKFTDEIIAVEVPQRKRDPLIVDTDEAPRRDTTQEKLAGLRPAFDPNGTITAGNAPGVNDGACAFVVMSEEKATEMGKAPMAYVHGHAEVAVEAEDFPETPGLVINKILEKTGHSKDDIDLFEINEAFAAVSLASGKIAGIDPEKVNVNGGAVALGHPIGASGARIILTLIHELKRRGGGLGIAAICSGGGQGDAVLIEVPKQ</sequence>
<dbReference type="Pfam" id="PF00108">
    <property type="entry name" value="Thiolase_N"/>
    <property type="match status" value="1"/>
</dbReference>
<dbReference type="NCBIfam" id="TIGR01930">
    <property type="entry name" value="AcCoA-C-Actrans"/>
    <property type="match status" value="1"/>
</dbReference>
<dbReference type="RefSeq" id="WP_058949426.1">
    <property type="nucleotide sequence ID" value="NZ_BBXV01000011.1"/>
</dbReference>
<keyword evidence="4 7" id="KW-0012">Acyltransferase</keyword>
<dbReference type="PANTHER" id="PTHR18919:SF107">
    <property type="entry name" value="ACETYL-COA ACETYLTRANSFERASE, CYTOSOLIC"/>
    <property type="match status" value="1"/>
</dbReference>
<dbReference type="Proteomes" id="UP000052946">
    <property type="component" value="Unassembled WGS sequence"/>
</dbReference>
<dbReference type="InterPro" id="IPR020617">
    <property type="entry name" value="Thiolase_C"/>
</dbReference>
<dbReference type="Gene3D" id="3.40.47.10">
    <property type="match status" value="2"/>
</dbReference>
<dbReference type="InterPro" id="IPR020610">
    <property type="entry name" value="Thiolase_AS"/>
</dbReference>
<dbReference type="PANTHER" id="PTHR18919">
    <property type="entry name" value="ACETYL-COA C-ACYLTRANSFERASE"/>
    <property type="match status" value="1"/>
</dbReference>
<reference evidence="11" key="1">
    <citation type="submission" date="2015-07" db="EMBL/GenBank/DDBJ databases">
        <title>Draft Genome Sequence of Oceanobacillus picturae Heshi-B3 that Was Isolated from Fermented Rice Bran with Aging Salted Mackerel, Which Was Named Heshiko as Traditional Fermented Seafood in Japan.</title>
        <authorList>
            <person name="Akuzawa S."/>
            <person name="Nakagawa J."/>
            <person name="Kanekatsu T."/>
            <person name="Kanesaki Y."/>
            <person name="Suzuki T."/>
        </authorList>
    </citation>
    <scope>NUCLEOTIDE SEQUENCE [LARGE SCALE GENOMIC DNA]</scope>
    <source>
        <strain evidence="11">Heshi-B3</strain>
    </source>
</reference>
<dbReference type="EC" id="2.3.1.9" evidence="2"/>
<feature type="active site" description="Proton acceptor" evidence="6">
    <location>
        <position position="379"/>
    </location>
</feature>
<evidence type="ECO:0000256" key="5">
    <source>
        <dbReference type="ARBA" id="ARBA00030755"/>
    </source>
</evidence>
<dbReference type="OrthoDB" id="9764892at2"/>
<comment type="caution">
    <text evidence="10">The sequence shown here is derived from an EMBL/GenBank/DDBJ whole genome shotgun (WGS) entry which is preliminary data.</text>
</comment>
<comment type="similarity">
    <text evidence="1 7">Belongs to the thiolase-like superfamily. Thiolase family.</text>
</comment>
<reference evidence="10 11" key="2">
    <citation type="journal article" date="2016" name="Genome Announc.">
        <title>Draft Genome Sequence of Oceanobacillus picturae Heshi-B3, Isolated from Fermented Rice Bran in a Traditional Japanese Seafood Dish.</title>
        <authorList>
            <person name="Akuzawa S."/>
            <person name="Nagaoka J."/>
            <person name="Kanekatsu M."/>
            <person name="Kanesaki Y."/>
            <person name="Suzuki T."/>
        </authorList>
    </citation>
    <scope>NUCLEOTIDE SEQUENCE [LARGE SCALE GENOMIC DNA]</scope>
    <source>
        <strain evidence="10 11">Heshi-B3</strain>
    </source>
</reference>
<protein>
    <recommendedName>
        <fullName evidence="2">acetyl-CoA C-acetyltransferase</fullName>
        <ecNumber evidence="2">2.3.1.9</ecNumber>
    </recommendedName>
    <alternativeName>
        <fullName evidence="5">Acetoacetyl-CoA thiolase</fullName>
    </alternativeName>
</protein>
<evidence type="ECO:0000259" key="8">
    <source>
        <dbReference type="Pfam" id="PF00108"/>
    </source>
</evidence>
<evidence type="ECO:0000256" key="4">
    <source>
        <dbReference type="ARBA" id="ARBA00023315"/>
    </source>
</evidence>
<accession>A0A0U9H9I5</accession>
<proteinExistence type="inferred from homology"/>
<dbReference type="PROSITE" id="PS00099">
    <property type="entry name" value="THIOLASE_3"/>
    <property type="match status" value="1"/>
</dbReference>
<feature type="active site" description="Proton acceptor" evidence="6">
    <location>
        <position position="349"/>
    </location>
</feature>
<dbReference type="InterPro" id="IPR020613">
    <property type="entry name" value="Thiolase_CS"/>
</dbReference>
<feature type="domain" description="Thiolase N-terminal" evidence="8">
    <location>
        <begin position="5"/>
        <end position="263"/>
    </location>
</feature>
<dbReference type="PROSITE" id="PS00098">
    <property type="entry name" value="THIOLASE_1"/>
    <property type="match status" value="1"/>
</dbReference>
<evidence type="ECO:0000256" key="2">
    <source>
        <dbReference type="ARBA" id="ARBA00012705"/>
    </source>
</evidence>
<evidence type="ECO:0000256" key="7">
    <source>
        <dbReference type="RuleBase" id="RU003557"/>
    </source>
</evidence>
<keyword evidence="3 7" id="KW-0808">Transferase</keyword>
<feature type="active site" description="Acyl-thioester intermediate" evidence="6">
    <location>
        <position position="88"/>
    </location>
</feature>
<evidence type="ECO:0000313" key="10">
    <source>
        <dbReference type="EMBL" id="GAQ16788.1"/>
    </source>
</evidence>
<dbReference type="InterPro" id="IPR020616">
    <property type="entry name" value="Thiolase_N"/>
</dbReference>
<dbReference type="Pfam" id="PF02803">
    <property type="entry name" value="Thiolase_C"/>
    <property type="match status" value="1"/>
</dbReference>
<dbReference type="GO" id="GO:0003985">
    <property type="term" value="F:acetyl-CoA C-acetyltransferase activity"/>
    <property type="evidence" value="ECO:0007669"/>
    <property type="project" value="UniProtKB-EC"/>
</dbReference>
<dbReference type="PROSITE" id="PS00737">
    <property type="entry name" value="THIOLASE_2"/>
    <property type="match status" value="1"/>
</dbReference>
<dbReference type="SUPFAM" id="SSF53901">
    <property type="entry name" value="Thiolase-like"/>
    <property type="match status" value="2"/>
</dbReference>
<dbReference type="InterPro" id="IPR016039">
    <property type="entry name" value="Thiolase-like"/>
</dbReference>
<organism evidence="10 11">
    <name type="scientific">Oceanobacillus picturae</name>
    <dbReference type="NCBI Taxonomy" id="171693"/>
    <lineage>
        <taxon>Bacteria</taxon>
        <taxon>Bacillati</taxon>
        <taxon>Bacillota</taxon>
        <taxon>Bacilli</taxon>
        <taxon>Bacillales</taxon>
        <taxon>Bacillaceae</taxon>
        <taxon>Oceanobacillus</taxon>
    </lineage>
</organism>
<gene>
    <name evidence="10" type="ORF">OPHB3_0712</name>
</gene>
<dbReference type="InterPro" id="IPR002155">
    <property type="entry name" value="Thiolase"/>
</dbReference>
<evidence type="ECO:0000256" key="3">
    <source>
        <dbReference type="ARBA" id="ARBA00022679"/>
    </source>
</evidence>
<dbReference type="EMBL" id="BBXV01000011">
    <property type="protein sequence ID" value="GAQ16788.1"/>
    <property type="molecule type" value="Genomic_DNA"/>
</dbReference>
<evidence type="ECO:0000256" key="1">
    <source>
        <dbReference type="ARBA" id="ARBA00010982"/>
    </source>
</evidence>
<dbReference type="InterPro" id="IPR020615">
    <property type="entry name" value="Thiolase_acyl_enz_int_AS"/>
</dbReference>
<evidence type="ECO:0000313" key="11">
    <source>
        <dbReference type="Proteomes" id="UP000052946"/>
    </source>
</evidence>
<name>A0A0U9H9I5_9BACI</name>
<dbReference type="PIRSF" id="PIRSF000429">
    <property type="entry name" value="Ac-CoA_Ac_transf"/>
    <property type="match status" value="1"/>
</dbReference>